<dbReference type="RefSeq" id="WP_021495621.1">
    <property type="nucleotide sequence ID" value="NZ_AVQI01000050.1"/>
</dbReference>
<dbReference type="PANTHER" id="PTHR12725">
    <property type="entry name" value="HALOACID DEHALOGENASE-LIKE HYDROLASE"/>
    <property type="match status" value="1"/>
</dbReference>
<evidence type="ECO:0000313" key="2">
    <source>
        <dbReference type="Proteomes" id="UP000016646"/>
    </source>
</evidence>
<dbReference type="Gene3D" id="3.40.50.1000">
    <property type="entry name" value="HAD superfamily/HAD-like"/>
    <property type="match status" value="1"/>
</dbReference>
<gene>
    <name evidence="1" type="ORF">HMPREF0860_0053</name>
</gene>
<accession>A0ABP2YP91</accession>
<comment type="caution">
    <text evidence="1">The sequence shown here is derived from an EMBL/GenBank/DDBJ whole genome shotgun (WGS) entry which is preliminary data.</text>
</comment>
<keyword evidence="2" id="KW-1185">Reference proteome</keyword>
<dbReference type="InterPro" id="IPR023214">
    <property type="entry name" value="HAD_sf"/>
</dbReference>
<dbReference type="SUPFAM" id="SSF56784">
    <property type="entry name" value="HAD-like"/>
    <property type="match status" value="1"/>
</dbReference>
<reference evidence="1 2" key="1">
    <citation type="submission" date="2013-08" db="EMBL/GenBank/DDBJ databases">
        <authorList>
            <person name="Durkin A.S."/>
            <person name="Haft D.R."/>
            <person name="McCorrison J."/>
            <person name="Torralba M."/>
            <person name="Gillis M."/>
            <person name="Haft D.H."/>
            <person name="Methe B."/>
            <person name="Sutton G."/>
            <person name="Nelson K.E."/>
        </authorList>
    </citation>
    <scope>NUCLEOTIDE SEQUENCE [LARGE SCALE GENOMIC DNA]</scope>
    <source>
        <strain evidence="1 2">ATCC 35536</strain>
    </source>
</reference>
<dbReference type="InterPro" id="IPR036412">
    <property type="entry name" value="HAD-like_sf"/>
</dbReference>
<proteinExistence type="predicted"/>
<name>A0ABP2YP91_TRESO</name>
<dbReference type="PANTHER" id="PTHR12725:SF117">
    <property type="entry name" value="HALOACID DEHALOGENASE-LIKE HYDROLASE"/>
    <property type="match status" value="1"/>
</dbReference>
<organism evidence="1 2">
    <name type="scientific">Treponema socranskii subsp. socranskii VPI DR56BR1116 = ATCC 35536</name>
    <dbReference type="NCBI Taxonomy" id="1125725"/>
    <lineage>
        <taxon>Bacteria</taxon>
        <taxon>Pseudomonadati</taxon>
        <taxon>Spirochaetota</taxon>
        <taxon>Spirochaetia</taxon>
        <taxon>Spirochaetales</taxon>
        <taxon>Treponemataceae</taxon>
        <taxon>Treponema</taxon>
    </lineage>
</organism>
<dbReference type="EMBL" id="AVQI01000050">
    <property type="protein sequence ID" value="ERK02702.1"/>
    <property type="molecule type" value="Genomic_DNA"/>
</dbReference>
<protein>
    <submittedName>
        <fullName evidence="1">Pyrimidine 5'-nucleotidase</fullName>
    </submittedName>
</protein>
<evidence type="ECO:0000313" key="1">
    <source>
        <dbReference type="EMBL" id="ERK02702.1"/>
    </source>
</evidence>
<dbReference type="Pfam" id="PF00702">
    <property type="entry name" value="Hydrolase"/>
    <property type="match status" value="1"/>
</dbReference>
<sequence>MKITRLIFDLDSTLYAPTAGITAGFSDRTLSFVSDFFNISREEARAKRLRNLPNFSTTLEWLQSEGLTDVEGYLAYMHPESEANELEADANLRPLLASIGIPKSILTNSPLEHAERVLKKLNVADEFESICDIRDCNFRGKPYETAYRAALKKCGGTTDGTLFFDDQFKYVDGYAALGGVAVLVGTHNGTPLGTGASPELSAVSAPPLHPGRVLRMADIYALPALLKQIADL</sequence>
<dbReference type="Proteomes" id="UP000016646">
    <property type="component" value="Unassembled WGS sequence"/>
</dbReference>